<feature type="region of interest" description="Disordered" evidence="1">
    <location>
        <begin position="44"/>
        <end position="63"/>
    </location>
</feature>
<proteinExistence type="predicted"/>
<gene>
    <name evidence="3" type="ORF">BDZ90DRAFT_120913</name>
</gene>
<feature type="compositionally biased region" description="Low complexity" evidence="1">
    <location>
        <begin position="180"/>
        <end position="209"/>
    </location>
</feature>
<organism evidence="3 4">
    <name type="scientific">Jaminaea rosea</name>
    <dbReference type="NCBI Taxonomy" id="1569628"/>
    <lineage>
        <taxon>Eukaryota</taxon>
        <taxon>Fungi</taxon>
        <taxon>Dikarya</taxon>
        <taxon>Basidiomycota</taxon>
        <taxon>Ustilaginomycotina</taxon>
        <taxon>Exobasidiomycetes</taxon>
        <taxon>Microstromatales</taxon>
        <taxon>Microstromatales incertae sedis</taxon>
        <taxon>Jaminaea</taxon>
    </lineage>
</organism>
<protein>
    <submittedName>
        <fullName evidence="3">Uncharacterized protein</fullName>
    </submittedName>
</protein>
<reference evidence="3 4" key="1">
    <citation type="journal article" date="2018" name="Mol. Biol. Evol.">
        <title>Broad Genomic Sampling Reveals a Smut Pathogenic Ancestry of the Fungal Clade Ustilaginomycotina.</title>
        <authorList>
            <person name="Kijpornyongpan T."/>
            <person name="Mondo S.J."/>
            <person name="Barry K."/>
            <person name="Sandor L."/>
            <person name="Lee J."/>
            <person name="Lipzen A."/>
            <person name="Pangilinan J."/>
            <person name="LaButti K."/>
            <person name="Hainaut M."/>
            <person name="Henrissat B."/>
            <person name="Grigoriev I.V."/>
            <person name="Spatafora J.W."/>
            <person name="Aime M.C."/>
        </authorList>
    </citation>
    <scope>NUCLEOTIDE SEQUENCE [LARGE SCALE GENOMIC DNA]</scope>
    <source>
        <strain evidence="3 4">MCA 5214</strain>
    </source>
</reference>
<evidence type="ECO:0000256" key="2">
    <source>
        <dbReference type="SAM" id="SignalP"/>
    </source>
</evidence>
<feature type="signal peptide" evidence="2">
    <location>
        <begin position="1"/>
        <end position="42"/>
    </location>
</feature>
<name>A0A316UYJ2_9BASI</name>
<feature type="chain" id="PRO_5016282360" evidence="2">
    <location>
        <begin position="43"/>
        <end position="276"/>
    </location>
</feature>
<evidence type="ECO:0000313" key="3">
    <source>
        <dbReference type="EMBL" id="PWN29858.1"/>
    </source>
</evidence>
<dbReference type="GeneID" id="37025112"/>
<dbReference type="Proteomes" id="UP000245884">
    <property type="component" value="Unassembled WGS sequence"/>
</dbReference>
<keyword evidence="4" id="KW-1185">Reference proteome</keyword>
<dbReference type="EMBL" id="KZ819663">
    <property type="protein sequence ID" value="PWN29858.1"/>
    <property type="molecule type" value="Genomic_DNA"/>
</dbReference>
<evidence type="ECO:0000313" key="4">
    <source>
        <dbReference type="Proteomes" id="UP000245884"/>
    </source>
</evidence>
<dbReference type="AlphaFoldDB" id="A0A316UYJ2"/>
<accession>A0A316UYJ2</accession>
<feature type="region of interest" description="Disordered" evidence="1">
    <location>
        <begin position="173"/>
        <end position="209"/>
    </location>
</feature>
<sequence length="276" mass="27257">MHESHPSPSDTFASTLSHAPPPNMRSILALVSALLLAGPALASPMPTQVPPARRQYQPDGGDGGPEIRSYASSFISYLKASATTSYFTTETGTACTALMYGGQYCCRSNVVLDGQCLGGSVGQSLQGGSFVGRSDGEYVYLPQGANNGWVEGSNWGVQVTSIGDETTVNITDNEATQSPSVSSEAGASQTSSSSSSSATATSSEATSTTATAINRGTTIAASVTGEGTQVVSAGGVVASAVVSNGGGGSGGSNGAATLKVGLGSVVLAVVAGALAL</sequence>
<dbReference type="RefSeq" id="XP_025364470.1">
    <property type="nucleotide sequence ID" value="XM_025503289.1"/>
</dbReference>
<keyword evidence="2" id="KW-0732">Signal</keyword>
<evidence type="ECO:0000256" key="1">
    <source>
        <dbReference type="SAM" id="MobiDB-lite"/>
    </source>
</evidence>